<name>A0ABT8RZT7_9BURK</name>
<accession>A0ABT8RZT7</accession>
<dbReference type="EMBL" id="JAUKVY010000002">
    <property type="protein sequence ID" value="MDO1531469.1"/>
    <property type="molecule type" value="Genomic_DNA"/>
</dbReference>
<gene>
    <name evidence="2" type="ORF">Q2T77_04135</name>
</gene>
<evidence type="ECO:0000313" key="2">
    <source>
        <dbReference type="EMBL" id="MDO1531469.1"/>
    </source>
</evidence>
<sequence>MVTQLPQPLTRAPLRWASVVLAAAAFGAHSPATEAQPAGCNYGPDTCAQGYVWREADPRDHVCVKPEVRAQTAAENRAAPTRLAGSGAYGPNTCLQGFVWREAFRGDVVCVIPESRAQAAGDNAQAARRRACRQ</sequence>
<protein>
    <submittedName>
        <fullName evidence="2">Uncharacterized protein</fullName>
    </submittedName>
</protein>
<feature type="signal peptide" evidence="1">
    <location>
        <begin position="1"/>
        <end position="35"/>
    </location>
</feature>
<dbReference type="Proteomes" id="UP001169027">
    <property type="component" value="Unassembled WGS sequence"/>
</dbReference>
<organism evidence="2 3">
    <name type="scientific">Variovorax ginsengisoli</name>
    <dbReference type="NCBI Taxonomy" id="363844"/>
    <lineage>
        <taxon>Bacteria</taxon>
        <taxon>Pseudomonadati</taxon>
        <taxon>Pseudomonadota</taxon>
        <taxon>Betaproteobacteria</taxon>
        <taxon>Burkholderiales</taxon>
        <taxon>Comamonadaceae</taxon>
        <taxon>Variovorax</taxon>
    </lineage>
</organism>
<reference evidence="2" key="1">
    <citation type="submission" date="2023-06" db="EMBL/GenBank/DDBJ databases">
        <authorList>
            <person name="Jiang Y."/>
            <person name="Liu Q."/>
        </authorList>
    </citation>
    <scope>NUCLEOTIDE SEQUENCE</scope>
    <source>
        <strain evidence="2">CGMCC 1.12090</strain>
    </source>
</reference>
<feature type="chain" id="PRO_5046784090" evidence="1">
    <location>
        <begin position="36"/>
        <end position="134"/>
    </location>
</feature>
<keyword evidence="3" id="KW-1185">Reference proteome</keyword>
<dbReference type="RefSeq" id="WP_301804285.1">
    <property type="nucleotide sequence ID" value="NZ_JAUJZH010000002.1"/>
</dbReference>
<proteinExistence type="predicted"/>
<evidence type="ECO:0000313" key="3">
    <source>
        <dbReference type="Proteomes" id="UP001169027"/>
    </source>
</evidence>
<comment type="caution">
    <text evidence="2">The sequence shown here is derived from an EMBL/GenBank/DDBJ whole genome shotgun (WGS) entry which is preliminary data.</text>
</comment>
<evidence type="ECO:0000256" key="1">
    <source>
        <dbReference type="SAM" id="SignalP"/>
    </source>
</evidence>
<keyword evidence="1" id="KW-0732">Signal</keyword>